<evidence type="ECO:0000256" key="6">
    <source>
        <dbReference type="ARBA" id="ARBA00022989"/>
    </source>
</evidence>
<feature type="transmembrane region" description="Helical" evidence="16">
    <location>
        <begin position="695"/>
        <end position="714"/>
    </location>
</feature>
<feature type="compositionally biased region" description="Basic and acidic residues" evidence="15">
    <location>
        <begin position="349"/>
        <end position="358"/>
    </location>
</feature>
<evidence type="ECO:0000256" key="1">
    <source>
        <dbReference type="ARBA" id="ARBA00004127"/>
    </source>
</evidence>
<keyword evidence="9 16" id="KW-0472">Membrane</keyword>
<organism evidence="19 20">
    <name type="scientific">Echinococcus granulosus</name>
    <name type="common">Hydatid tapeworm</name>
    <dbReference type="NCBI Taxonomy" id="6210"/>
    <lineage>
        <taxon>Eukaryota</taxon>
        <taxon>Metazoa</taxon>
        <taxon>Spiralia</taxon>
        <taxon>Lophotrochozoa</taxon>
        <taxon>Platyhelminthes</taxon>
        <taxon>Cestoda</taxon>
        <taxon>Eucestoda</taxon>
        <taxon>Cyclophyllidea</taxon>
        <taxon>Taeniidae</taxon>
        <taxon>Echinococcus</taxon>
        <taxon>Echinococcus granulosus group</taxon>
    </lineage>
</organism>
<dbReference type="NCBIfam" id="TIGR00917">
    <property type="entry name" value="2A060601"/>
    <property type="match status" value="1"/>
</dbReference>
<comment type="subcellular location">
    <subcellularLocation>
        <location evidence="1">Endomembrane system</location>
        <topology evidence="1">Multi-pass membrane protein</topology>
    </subcellularLocation>
</comment>
<evidence type="ECO:0000256" key="3">
    <source>
        <dbReference type="ARBA" id="ARBA00022548"/>
    </source>
</evidence>
<keyword evidence="7" id="KW-0445">Lipid transport</keyword>
<evidence type="ECO:0000256" key="12">
    <source>
        <dbReference type="ARBA" id="ARBA00023221"/>
    </source>
</evidence>
<feature type="compositionally biased region" description="Basic residues" evidence="15">
    <location>
        <begin position="373"/>
        <end position="414"/>
    </location>
</feature>
<dbReference type="KEGG" id="egl:EGR_09562"/>
<keyword evidence="2" id="KW-0813">Transport</keyword>
<feature type="compositionally biased region" description="Polar residues" evidence="15">
    <location>
        <begin position="38"/>
        <end position="47"/>
    </location>
</feature>
<keyword evidence="14" id="KW-0694">RNA-binding</keyword>
<feature type="transmembrane region" description="Helical" evidence="16">
    <location>
        <begin position="1715"/>
        <end position="1738"/>
    </location>
</feature>
<dbReference type="EMBL" id="APAU02000153">
    <property type="protein sequence ID" value="EUB55583.1"/>
    <property type="molecule type" value="Genomic_DNA"/>
</dbReference>
<dbReference type="GO" id="GO:0015918">
    <property type="term" value="P:sterol transport"/>
    <property type="evidence" value="ECO:0007669"/>
    <property type="project" value="TreeGrafter"/>
</dbReference>
<dbReference type="FunFam" id="3.30.70.330:FF:000182">
    <property type="entry name" value="RNA-binding motif protein 28"/>
    <property type="match status" value="1"/>
</dbReference>
<dbReference type="Pfam" id="PF02460">
    <property type="entry name" value="Patched"/>
    <property type="match status" value="1"/>
</dbReference>
<feature type="domain" description="RRM" evidence="17">
    <location>
        <begin position="247"/>
        <end position="336"/>
    </location>
</feature>
<dbReference type="Gene3D" id="1.20.1640.10">
    <property type="entry name" value="Multidrug efflux transporter AcrB transmembrane domain"/>
    <property type="match status" value="2"/>
</dbReference>
<dbReference type="PANTHER" id="PTHR45727">
    <property type="entry name" value="NPC INTRACELLULAR CHOLESTEROL TRANSPORTER 1"/>
    <property type="match status" value="1"/>
</dbReference>
<feature type="compositionally biased region" description="Polar residues" evidence="15">
    <location>
        <begin position="63"/>
        <end position="82"/>
    </location>
</feature>
<dbReference type="Proteomes" id="UP000019149">
    <property type="component" value="Unassembled WGS sequence"/>
</dbReference>
<feature type="transmembrane region" description="Helical" evidence="16">
    <location>
        <begin position="1030"/>
        <end position="1051"/>
    </location>
</feature>
<dbReference type="STRING" id="6210.W6U387"/>
<evidence type="ECO:0000313" key="19">
    <source>
        <dbReference type="EMBL" id="EUB55583.1"/>
    </source>
</evidence>
<feature type="region of interest" description="Disordered" evidence="15">
    <location>
        <begin position="1250"/>
        <end position="1283"/>
    </location>
</feature>
<dbReference type="Pfam" id="PF00076">
    <property type="entry name" value="RRM_1"/>
    <property type="match status" value="2"/>
</dbReference>
<dbReference type="InterPro" id="IPR035979">
    <property type="entry name" value="RBD_domain_sf"/>
</dbReference>
<comment type="catalytic activity">
    <reaction evidence="13">
        <text>cholesterol(in) = cholesterol(out)</text>
        <dbReference type="Rhea" id="RHEA:39747"/>
        <dbReference type="ChEBI" id="CHEBI:16113"/>
    </reaction>
</comment>
<accession>W6U387</accession>
<evidence type="ECO:0000313" key="20">
    <source>
        <dbReference type="Proteomes" id="UP000019149"/>
    </source>
</evidence>
<dbReference type="GeneID" id="36345277"/>
<feature type="transmembrane region" description="Helical" evidence="16">
    <location>
        <begin position="1202"/>
        <end position="1227"/>
    </location>
</feature>
<feature type="region of interest" description="Disordered" evidence="15">
    <location>
        <begin position="1754"/>
        <end position="1795"/>
    </location>
</feature>
<keyword evidence="4 16" id="KW-0812">Transmembrane</keyword>
<feature type="transmembrane region" description="Helical" evidence="16">
    <location>
        <begin position="779"/>
        <end position="801"/>
    </location>
</feature>
<dbReference type="SMART" id="SM00360">
    <property type="entry name" value="RRM"/>
    <property type="match status" value="2"/>
</dbReference>
<dbReference type="InterPro" id="IPR000504">
    <property type="entry name" value="RRM_dom"/>
</dbReference>
<dbReference type="PANTHER" id="PTHR45727:SF2">
    <property type="entry name" value="NPC INTRACELLULAR CHOLESTEROL TRANSPORTER 1"/>
    <property type="match status" value="1"/>
</dbReference>
<feature type="transmembrane region" description="Helical" evidence="16">
    <location>
        <begin position="1612"/>
        <end position="1634"/>
    </location>
</feature>
<reference evidence="19 20" key="1">
    <citation type="journal article" date="2013" name="Nat. Genet.">
        <title>The genome of the hydatid tapeworm Echinococcus granulosus.</title>
        <authorList>
            <person name="Zheng H."/>
            <person name="Zhang W."/>
            <person name="Zhang L."/>
            <person name="Zhang Z."/>
            <person name="Li J."/>
            <person name="Lu G."/>
            <person name="Zhu Y."/>
            <person name="Wang Y."/>
            <person name="Huang Y."/>
            <person name="Liu J."/>
            <person name="Kang H."/>
            <person name="Chen J."/>
            <person name="Wang L."/>
            <person name="Chen A."/>
            <person name="Yu S."/>
            <person name="Gao Z."/>
            <person name="Jin L."/>
            <person name="Gu W."/>
            <person name="Wang Z."/>
            <person name="Zhao L."/>
            <person name="Shi B."/>
            <person name="Wen H."/>
            <person name="Lin R."/>
            <person name="Jones M.K."/>
            <person name="Brejova B."/>
            <person name="Vinar T."/>
            <person name="Zhao G."/>
            <person name="McManus D.P."/>
            <person name="Chen Z."/>
            <person name="Zhou Y."/>
            <person name="Wang S."/>
        </authorList>
    </citation>
    <scope>NUCLEOTIDE SEQUENCE [LARGE SCALE GENOMIC DNA]</scope>
</reference>
<feature type="compositionally biased region" description="Polar residues" evidence="15">
    <location>
        <begin position="1783"/>
        <end position="1795"/>
    </location>
</feature>
<feature type="transmembrane region" description="Helical" evidence="16">
    <location>
        <begin position="1684"/>
        <end position="1703"/>
    </location>
</feature>
<feature type="transmembrane region" description="Helical" evidence="16">
    <location>
        <begin position="1348"/>
        <end position="1369"/>
    </location>
</feature>
<feature type="domain" description="RRM" evidence="17">
    <location>
        <begin position="89"/>
        <end position="173"/>
    </location>
</feature>
<dbReference type="InterPro" id="IPR000731">
    <property type="entry name" value="SSD"/>
</dbReference>
<dbReference type="CDD" id="cd12416">
    <property type="entry name" value="RRM4_RBM28_like"/>
    <property type="match status" value="1"/>
</dbReference>
<evidence type="ECO:0000256" key="2">
    <source>
        <dbReference type="ARBA" id="ARBA00022448"/>
    </source>
</evidence>
<dbReference type="GO" id="GO:0015485">
    <property type="term" value="F:cholesterol binding"/>
    <property type="evidence" value="ECO:0007669"/>
    <property type="project" value="TreeGrafter"/>
</dbReference>
<feature type="domain" description="SSD" evidence="18">
    <location>
        <begin position="1029"/>
        <end position="1227"/>
    </location>
</feature>
<dbReference type="PROSITE" id="PS50102">
    <property type="entry name" value="RRM"/>
    <property type="match status" value="2"/>
</dbReference>
<dbReference type="Pfam" id="PF22314">
    <property type="entry name" value="NPC1_MLD"/>
    <property type="match status" value="1"/>
</dbReference>
<dbReference type="RefSeq" id="XP_024346779.1">
    <property type="nucleotide sequence ID" value="XM_024498811.1"/>
</dbReference>
<dbReference type="SUPFAM" id="SSF82866">
    <property type="entry name" value="Multidrug efflux transporter AcrB transmembrane domain"/>
    <property type="match status" value="2"/>
</dbReference>
<dbReference type="InterPro" id="IPR053956">
    <property type="entry name" value="NPC1_MLD"/>
</dbReference>
<evidence type="ECO:0000256" key="11">
    <source>
        <dbReference type="ARBA" id="ARBA00023166"/>
    </source>
</evidence>
<evidence type="ECO:0000256" key="14">
    <source>
        <dbReference type="PROSITE-ProRule" id="PRU00176"/>
    </source>
</evidence>
<dbReference type="InterPro" id="IPR032190">
    <property type="entry name" value="NPC1_N"/>
</dbReference>
<evidence type="ECO:0000256" key="4">
    <source>
        <dbReference type="ARBA" id="ARBA00022692"/>
    </source>
</evidence>
<name>W6U387_ECHGR</name>
<evidence type="ECO:0000256" key="9">
    <source>
        <dbReference type="ARBA" id="ARBA00023136"/>
    </source>
</evidence>
<dbReference type="GO" id="GO:0012505">
    <property type="term" value="C:endomembrane system"/>
    <property type="evidence" value="ECO:0007669"/>
    <property type="project" value="UniProtKB-SubCell"/>
</dbReference>
<keyword evidence="6 16" id="KW-1133">Transmembrane helix</keyword>
<dbReference type="GO" id="GO:0008203">
    <property type="term" value="P:cholesterol metabolic process"/>
    <property type="evidence" value="ECO:0007669"/>
    <property type="project" value="UniProtKB-KW"/>
</dbReference>
<protein>
    <submittedName>
        <fullName evidence="19">Niemann-Pick C1 protein</fullName>
    </submittedName>
</protein>
<evidence type="ECO:0000256" key="16">
    <source>
        <dbReference type="SAM" id="Phobius"/>
    </source>
</evidence>
<dbReference type="Pfam" id="PF16414">
    <property type="entry name" value="NPC1_N"/>
    <property type="match status" value="1"/>
</dbReference>
<dbReference type="SMR" id="W6U387"/>
<dbReference type="InterPro" id="IPR012677">
    <property type="entry name" value="Nucleotide-bd_a/b_plait_sf"/>
</dbReference>
<evidence type="ECO:0000256" key="5">
    <source>
        <dbReference type="ARBA" id="ARBA00022729"/>
    </source>
</evidence>
<evidence type="ECO:0000256" key="15">
    <source>
        <dbReference type="SAM" id="MobiDB-lite"/>
    </source>
</evidence>
<evidence type="ECO:0000256" key="7">
    <source>
        <dbReference type="ARBA" id="ARBA00023055"/>
    </source>
</evidence>
<gene>
    <name evidence="19" type="ORF">EGR_09562</name>
</gene>
<dbReference type="GO" id="GO:0005886">
    <property type="term" value="C:plasma membrane"/>
    <property type="evidence" value="ECO:0007669"/>
    <property type="project" value="TreeGrafter"/>
</dbReference>
<keyword evidence="5" id="KW-0732">Signal</keyword>
<evidence type="ECO:0000256" key="8">
    <source>
        <dbReference type="ARBA" id="ARBA00023098"/>
    </source>
</evidence>
<proteinExistence type="predicted"/>
<feature type="transmembrane region" description="Helical" evidence="16">
    <location>
        <begin position="1063"/>
        <end position="1087"/>
    </location>
</feature>
<keyword evidence="11" id="KW-1207">Sterol metabolism</keyword>
<keyword evidence="3" id="KW-0153">Cholesterol metabolism</keyword>
<dbReference type="Gene3D" id="3.30.70.330">
    <property type="match status" value="2"/>
</dbReference>
<dbReference type="PROSITE" id="PS50156">
    <property type="entry name" value="SSD"/>
    <property type="match status" value="1"/>
</dbReference>
<dbReference type="OMA" id="NIFIMVH"/>
<dbReference type="GO" id="GO:0003723">
    <property type="term" value="F:RNA binding"/>
    <property type="evidence" value="ECO:0007669"/>
    <property type="project" value="UniProtKB-UniRule"/>
</dbReference>
<feature type="region of interest" description="Disordered" evidence="15">
    <location>
        <begin position="1"/>
        <end position="85"/>
    </location>
</feature>
<sequence>MGRRSGSDVPPATKDGDRQVSNEFFIAKKPRKPIKPQMSGNEPTITDGSMDGSDDIEEKFEGTSHQSTRQQQSAGNQRNARPSDTIEGRTIFIRNVSFDADEDRLYQFFANFGKLEFVKIVKDKLTQHPRGTAFAKFESKEDAENILLQGSKPENAHRFVFAGRSLALSLAVSREEVLKLQKARSGEKVSHNGRTDGRNLHLARIGLIRPGSRAAGAMTPKEAAMREAVARAKQAKLRDPSIFISPLRLCVRNIPLNVDDRTLRQACQRIAGSGARITECRVMRDMKSGVKHPKSLGYAFVAFEEHVNALKALHALNNNSSVLGGNRKPIVEFSLENSRALEKKRRRAEKSQMARESRLLGGDSQPKRQVTGVKKKKRSQRPKTKGKRGKKAPMRIMPKKLGPKIRHNRPKKGKISPDSNYGGKVVAGVIVHYLRVTLSIVFFLSFYYVYVAGGQCIWHGLCNTTSDENPLYCYKPGPPQPISEPSSLAKLLLVCPEYLNTNDPAASLPVCCPPDQIEVFVTSLQLVKMFLGSCPSCFANFRRLFCEMTCNPAQSDFLSAVTIREDKAVKRVKYTLTHQFGEGFFNSCANVQFSGSPAISIICGDTQCTLPKLMEALGTSTDNGGRAPFDIDFTLVGQPSSQAMDAPTYACDARLPPLGPNPGQEACDCSDCPPACLEPDFPQPDTPIFVFGAPLPWLISGGVFAVLLLSFIGIEASRYCRTPQRHQHAGSEGDTELLISTPSSDDHHAIWRERLGGAVDLALFKGFARLGLLIAHYPTATLFFSATFVAILCCGLTMFTVTTNPVDLWSDPRSRARFEKNYFDTHFGPFHRVEQLILRPLDRTPVKNGTIGPAFRRDFLELVLDLQLRISNITAYGEAVKSNVSLADICFKPMQPDKEDCAITSPLEYFQHNVTQFNSSNYLDHLLNCTKDVFNPKCLGSSGIPQMPNVVFGGFSDANYSLAEAAVITILVQNDVDLKSDRIQRCLVWEAAFISAVREWKDAHSKEVVVSFSAERSVEDEIERQSNADVLTVLISYLVMFVYVSLFLGSYSSCRNIPVDLKMTLGLGGVLIVLASVAASIGFWSYLGVPATLIIIEVIPFLVLAVGVDNIFILVQDYQMDKSRRNLSYPQHNNQSDADAAEPNDRLFEVVHGSEFDLRIEVQKRVGRTLGRVGPSILLTSSAESVAFFCGSMTSMPAVRVFALYAGVSLVINFLLQIFAFTALLALDARREAARKWDVLCCIKNRPVDSTNHPSHPSAEIADAPPNTTEQQPESSAQLNNGDASAPKTTWLYQAVSRGLSPFILSKWIRPFLIVILLVWMCLCMALITTRLEVGLDQRLSMPLGSYVLDYFDAIAQYLAVGPPVFFVVTVGHNYTVWMDGQDSVCSFAGCSNLSLPNIIGAYAKSANLSHIASPPMVWIDQYANWLQATDPSVHCCRVLRTDPNVYCNATDSTSDCVPCLAPDSRLPEGETFNRFIPRFLEQNPDNNCPRGGKAAFATAVELIERGNDNANVSVGATHFMTYHTVLRKPRDYTEALRLSRHIADHALRHWSNQSPGTSTANDTIFPYSVFYVFYEQYLGMQRETMLQLSVCLAAITVITLLLLGLNFAATLIVLLGVACIDVSLLGLMCLWSINLNAISLVNLVVCTGIAVEFCSHVVRAYTVSGCKTRLQRAHEALSEMGSSVLRGITLTKLGGIVVLAFSNSRLFQVFYFRMYLGIIVFGALVGLIFLPVLLSYIGPPLNPLAVVITKGSGGSEEEASEARREEAVEGDGEVNEEGHGDSQFQTTGWGSNRL</sequence>
<keyword evidence="20" id="KW-1185">Reference proteome</keyword>
<feature type="transmembrane region" description="Helical" evidence="16">
    <location>
        <begin position="1308"/>
        <end position="1328"/>
    </location>
</feature>
<dbReference type="GO" id="GO:0042632">
    <property type="term" value="P:cholesterol homeostasis"/>
    <property type="evidence" value="ECO:0007669"/>
    <property type="project" value="TreeGrafter"/>
</dbReference>
<evidence type="ECO:0000256" key="13">
    <source>
        <dbReference type="ARBA" id="ARBA00034049"/>
    </source>
</evidence>
<dbReference type="InterPro" id="IPR003392">
    <property type="entry name" value="PTHD_SSD"/>
</dbReference>
<dbReference type="GO" id="GO:0005319">
    <property type="term" value="F:lipid transporter activity"/>
    <property type="evidence" value="ECO:0007669"/>
    <property type="project" value="InterPro"/>
</dbReference>
<evidence type="ECO:0000259" key="18">
    <source>
        <dbReference type="PROSITE" id="PS50156"/>
    </source>
</evidence>
<dbReference type="InterPro" id="IPR004765">
    <property type="entry name" value="NPC1-like"/>
</dbReference>
<dbReference type="OrthoDB" id="6510177at2759"/>
<keyword evidence="12" id="KW-0753">Steroid metabolism</keyword>
<keyword evidence="8" id="KW-0443">Lipid metabolism</keyword>
<keyword evidence="10" id="KW-1015">Disulfide bond</keyword>
<dbReference type="CTD" id="36345277"/>
<feature type="transmembrane region" description="Helical" evidence="16">
    <location>
        <begin position="1586"/>
        <end position="1606"/>
    </location>
</feature>
<feature type="transmembrane region" description="Helical" evidence="16">
    <location>
        <begin position="1093"/>
        <end position="1115"/>
    </location>
</feature>
<feature type="transmembrane region" description="Helical" evidence="16">
    <location>
        <begin position="1173"/>
        <end position="1196"/>
    </location>
</feature>
<dbReference type="SUPFAM" id="SSF54928">
    <property type="entry name" value="RNA-binding domain, RBD"/>
    <property type="match status" value="2"/>
</dbReference>
<evidence type="ECO:0000256" key="10">
    <source>
        <dbReference type="ARBA" id="ARBA00023157"/>
    </source>
</evidence>
<comment type="caution">
    <text evidence="19">The sequence shown here is derived from an EMBL/GenBank/DDBJ whole genome shotgun (WGS) entry which is preliminary data.</text>
</comment>
<evidence type="ECO:0000259" key="17">
    <source>
        <dbReference type="PROSITE" id="PS50102"/>
    </source>
</evidence>
<dbReference type="GO" id="GO:0030299">
    <property type="term" value="P:intestinal cholesterol absorption"/>
    <property type="evidence" value="ECO:0007669"/>
    <property type="project" value="TreeGrafter"/>
</dbReference>
<feature type="region of interest" description="Disordered" evidence="15">
    <location>
        <begin position="341"/>
        <end position="418"/>
    </location>
</feature>
<feature type="transmembrane region" description="Helical" evidence="16">
    <location>
        <begin position="1641"/>
        <end position="1664"/>
    </location>
</feature>
<feature type="compositionally biased region" description="Polar residues" evidence="15">
    <location>
        <begin position="1266"/>
        <end position="1283"/>
    </location>
</feature>